<dbReference type="EMBL" id="JAESVG020000008">
    <property type="protein sequence ID" value="KAG8624974.1"/>
    <property type="molecule type" value="Genomic_DNA"/>
</dbReference>
<feature type="compositionally biased region" description="Polar residues" evidence="1">
    <location>
        <begin position="105"/>
        <end position="119"/>
    </location>
</feature>
<evidence type="ECO:0000313" key="3">
    <source>
        <dbReference type="Proteomes" id="UP000809789"/>
    </source>
</evidence>
<organism evidence="2 3">
    <name type="scientific">Elsinoe batatas</name>
    <dbReference type="NCBI Taxonomy" id="2601811"/>
    <lineage>
        <taxon>Eukaryota</taxon>
        <taxon>Fungi</taxon>
        <taxon>Dikarya</taxon>
        <taxon>Ascomycota</taxon>
        <taxon>Pezizomycotina</taxon>
        <taxon>Dothideomycetes</taxon>
        <taxon>Dothideomycetidae</taxon>
        <taxon>Myriangiales</taxon>
        <taxon>Elsinoaceae</taxon>
        <taxon>Elsinoe</taxon>
    </lineage>
</organism>
<reference evidence="2" key="1">
    <citation type="submission" date="2021-07" db="EMBL/GenBank/DDBJ databases">
        <title>Elsinoe batatas strain:CRI-CJ2 Genome sequencing and assembly.</title>
        <authorList>
            <person name="Huang L."/>
        </authorList>
    </citation>
    <scope>NUCLEOTIDE SEQUENCE</scope>
    <source>
        <strain evidence="2">CRI-CJ2</strain>
    </source>
</reference>
<gene>
    <name evidence="2" type="ORF">KVT40_006725</name>
</gene>
<dbReference type="Proteomes" id="UP000809789">
    <property type="component" value="Unassembled WGS sequence"/>
</dbReference>
<sequence length="357" mass="39576">MSSSSAPGDDQIWFFLRESMSSDKFTLKQLQFSDIRKKKPGLTLRDCLNLVGSKGDLDDYAFYIHCASMTAAVRLLSDESLEVTYKLYCRGADVVTITIRRANEPSPNSTRAPSHNNSLAARRKVTEPRGRVTSEVFIQPATRHASGSIDIVSGEVMIQQEEMVTIDVGGGDFVTLNKDYLTLWIEACLREGKALTDMVLSEQVWQRSLIRGSSKDTYLPYWNAFTTARLGRESVLSEIATNVGNFPQDCQNFIHDLRVYGTDMKARARLDKTGHEFYLGEPYFSDRVVRKLLSIPTQSGTLSTDLRNNKGQAFAKAFAGLKVQDTNVAKPSLVKKASGYLKDKLGGGSGSGGKKRK</sequence>
<feature type="region of interest" description="Disordered" evidence="1">
    <location>
        <begin position="103"/>
        <end position="130"/>
    </location>
</feature>
<accession>A0A8K0PGW2</accession>
<keyword evidence="3" id="KW-1185">Reference proteome</keyword>
<comment type="caution">
    <text evidence="2">The sequence shown here is derived from an EMBL/GenBank/DDBJ whole genome shotgun (WGS) entry which is preliminary data.</text>
</comment>
<dbReference type="OrthoDB" id="2740448at2759"/>
<protein>
    <submittedName>
        <fullName evidence="2">Uncharacterized protein</fullName>
    </submittedName>
</protein>
<dbReference type="AlphaFoldDB" id="A0A8K0PGW2"/>
<evidence type="ECO:0000313" key="2">
    <source>
        <dbReference type="EMBL" id="KAG8624974.1"/>
    </source>
</evidence>
<proteinExistence type="predicted"/>
<evidence type="ECO:0000256" key="1">
    <source>
        <dbReference type="SAM" id="MobiDB-lite"/>
    </source>
</evidence>
<name>A0A8K0PGW2_9PEZI</name>